<dbReference type="Proteomes" id="UP001152795">
    <property type="component" value="Unassembled WGS sequence"/>
</dbReference>
<dbReference type="EMBL" id="CACRXK020007990">
    <property type="protein sequence ID" value="CAB4013709.1"/>
    <property type="molecule type" value="Genomic_DNA"/>
</dbReference>
<gene>
    <name evidence="1" type="ORF">PACLA_8A060468</name>
</gene>
<evidence type="ECO:0000313" key="1">
    <source>
        <dbReference type="EMBL" id="CAB4013709.1"/>
    </source>
</evidence>
<keyword evidence="2" id="KW-1185">Reference proteome</keyword>
<accession>A0A7D9ILZ5</accession>
<dbReference type="AlphaFoldDB" id="A0A7D9ILZ5"/>
<comment type="caution">
    <text evidence="1">The sequence shown here is derived from an EMBL/GenBank/DDBJ whole genome shotgun (WGS) entry which is preliminary data.</text>
</comment>
<protein>
    <submittedName>
        <fullName evidence="1">Uncharacterized protein</fullName>
    </submittedName>
</protein>
<sequence>QASHLHKCSKREVYLKRSLFNQVKFKARKFREKFAQAIDWPQSQRGYITRCKF</sequence>
<evidence type="ECO:0000313" key="2">
    <source>
        <dbReference type="Proteomes" id="UP001152795"/>
    </source>
</evidence>
<name>A0A7D9ILZ5_PARCT</name>
<organism evidence="1 2">
    <name type="scientific">Paramuricea clavata</name>
    <name type="common">Red gorgonian</name>
    <name type="synonym">Violescent sea-whip</name>
    <dbReference type="NCBI Taxonomy" id="317549"/>
    <lineage>
        <taxon>Eukaryota</taxon>
        <taxon>Metazoa</taxon>
        <taxon>Cnidaria</taxon>
        <taxon>Anthozoa</taxon>
        <taxon>Octocorallia</taxon>
        <taxon>Malacalcyonacea</taxon>
        <taxon>Plexauridae</taxon>
        <taxon>Paramuricea</taxon>
    </lineage>
</organism>
<proteinExistence type="predicted"/>
<reference evidence="1" key="1">
    <citation type="submission" date="2020-04" db="EMBL/GenBank/DDBJ databases">
        <authorList>
            <person name="Alioto T."/>
            <person name="Alioto T."/>
            <person name="Gomez Garrido J."/>
        </authorList>
    </citation>
    <scope>NUCLEOTIDE SEQUENCE</scope>
    <source>
        <strain evidence="1">A484AB</strain>
    </source>
</reference>
<feature type="non-terminal residue" evidence="1">
    <location>
        <position position="53"/>
    </location>
</feature>